<accession>A0AAE3A2R2</accession>
<keyword evidence="2" id="KW-1185">Reference proteome</keyword>
<evidence type="ECO:0000313" key="2">
    <source>
        <dbReference type="Proteomes" id="UP001197795"/>
    </source>
</evidence>
<dbReference type="Pfam" id="PF21983">
    <property type="entry name" value="NikA-like"/>
    <property type="match status" value="1"/>
</dbReference>
<dbReference type="InterPro" id="IPR053842">
    <property type="entry name" value="NikA-like"/>
</dbReference>
<dbReference type="AlphaFoldDB" id="A0AAE3A2R2"/>
<proteinExistence type="predicted"/>
<gene>
    <name evidence="1" type="primary">mobC</name>
    <name evidence="1" type="ORF">LKD75_17110</name>
</gene>
<comment type="caution">
    <text evidence="1">The sequence shown here is derived from an EMBL/GenBank/DDBJ whole genome shotgun (WGS) entry which is preliminary data.</text>
</comment>
<dbReference type="Proteomes" id="UP001197795">
    <property type="component" value="Unassembled WGS sequence"/>
</dbReference>
<dbReference type="RefSeq" id="WP_227733986.1">
    <property type="nucleotide sequence ID" value="NZ_JAJEPV010000070.1"/>
</dbReference>
<organism evidence="1 2">
    <name type="scientific">Waltera acetigignens</name>
    <dbReference type="NCBI Taxonomy" id="2981769"/>
    <lineage>
        <taxon>Bacteria</taxon>
        <taxon>Bacillati</taxon>
        <taxon>Bacillota</taxon>
        <taxon>Clostridia</taxon>
        <taxon>Lachnospirales</taxon>
        <taxon>Lachnospiraceae</taxon>
        <taxon>Waltera</taxon>
    </lineage>
</organism>
<sequence length="119" mass="13748">MARNGVQFNMWLSEEEKARIQEKANKAGISMSEYIRRCALSRKIPQYGDVAVLREISAELGKIGSNLNQIAHHLNAGGSVYSVYYDLQEVIKDWNDMRFRMLKQVEDVCCGKYHYRRSA</sequence>
<protein>
    <submittedName>
        <fullName evidence="1">Plasmid mobilization relaxosome protein MobC</fullName>
    </submittedName>
</protein>
<name>A0AAE3A2R2_9FIRM</name>
<reference evidence="1 2" key="1">
    <citation type="submission" date="2021-10" db="EMBL/GenBank/DDBJ databases">
        <title>Anaerobic single-cell dispensing facilitates the cultivation of human gut bacteria.</title>
        <authorList>
            <person name="Afrizal A."/>
        </authorList>
    </citation>
    <scope>NUCLEOTIDE SEQUENCE [LARGE SCALE GENOMIC DNA]</scope>
    <source>
        <strain evidence="1 2">CLA-AA-H273</strain>
    </source>
</reference>
<dbReference type="EMBL" id="JAJEPV010000070">
    <property type="protein sequence ID" value="MCC2121279.1"/>
    <property type="molecule type" value="Genomic_DNA"/>
</dbReference>
<evidence type="ECO:0000313" key="1">
    <source>
        <dbReference type="EMBL" id="MCC2121279.1"/>
    </source>
</evidence>